<organism evidence="13">
    <name type="scientific">Spathaspora passalidarum (strain NRRL Y-27907 / 11-Y1)</name>
    <dbReference type="NCBI Taxonomy" id="619300"/>
    <lineage>
        <taxon>Eukaryota</taxon>
        <taxon>Fungi</taxon>
        <taxon>Dikarya</taxon>
        <taxon>Ascomycota</taxon>
        <taxon>Saccharomycotina</taxon>
        <taxon>Pichiomycetes</taxon>
        <taxon>Debaryomycetaceae</taxon>
        <taxon>Spathaspora</taxon>
    </lineage>
</organism>
<evidence type="ECO:0000259" key="11">
    <source>
        <dbReference type="PROSITE" id="PS50217"/>
    </source>
</evidence>
<keyword evidence="5" id="KW-0010">Activator</keyword>
<dbReference type="InParanoid" id="G3AMH4"/>
<feature type="region of interest" description="Disordered" evidence="10">
    <location>
        <begin position="143"/>
        <end position="165"/>
    </location>
</feature>
<dbReference type="EMBL" id="GL996501">
    <property type="protein sequence ID" value="EGW32826.1"/>
    <property type="molecule type" value="Genomic_DNA"/>
</dbReference>
<comment type="subcellular location">
    <subcellularLocation>
        <location evidence="1">Nucleus</location>
    </subcellularLocation>
</comment>
<feature type="domain" description="BZIP" evidence="11">
    <location>
        <begin position="247"/>
        <end position="292"/>
    </location>
</feature>
<dbReference type="KEGG" id="spaa:SPAPADRAFT_60169"/>
<keyword evidence="2" id="KW-0028">Amino-acid biosynthesis</keyword>
<evidence type="ECO:0000256" key="6">
    <source>
        <dbReference type="ARBA" id="ARBA00023163"/>
    </source>
</evidence>
<dbReference type="Pfam" id="PF07716">
    <property type="entry name" value="bZIP_2"/>
    <property type="match status" value="1"/>
</dbReference>
<evidence type="ECO:0000313" key="13">
    <source>
        <dbReference type="Proteomes" id="UP000000709"/>
    </source>
</evidence>
<dbReference type="InterPro" id="IPR004827">
    <property type="entry name" value="bZIP"/>
</dbReference>
<reference evidence="12 13" key="1">
    <citation type="journal article" date="2011" name="Proc. Natl. Acad. Sci. U.S.A.">
        <title>Comparative genomics of xylose-fermenting fungi for enhanced biofuel production.</title>
        <authorList>
            <person name="Wohlbach D.J."/>
            <person name="Kuo A."/>
            <person name="Sato T.K."/>
            <person name="Potts K.M."/>
            <person name="Salamov A.A."/>
            <person name="LaButti K.M."/>
            <person name="Sun H."/>
            <person name="Clum A."/>
            <person name="Pangilinan J.L."/>
            <person name="Lindquist E.A."/>
            <person name="Lucas S."/>
            <person name="Lapidus A."/>
            <person name="Jin M."/>
            <person name="Gunawan C."/>
            <person name="Balan V."/>
            <person name="Dale B.E."/>
            <person name="Jeffries T.W."/>
            <person name="Zinkel R."/>
            <person name="Barry K.W."/>
            <person name="Grigoriev I.V."/>
            <person name="Gasch A.P."/>
        </authorList>
    </citation>
    <scope>NUCLEOTIDE SEQUENCE [LARGE SCALE GENOMIC DNA]</scope>
    <source>
        <strain evidence="13">NRRL Y-27907 / 11-Y1</strain>
    </source>
</reference>
<dbReference type="GO" id="GO:0005667">
    <property type="term" value="C:transcription regulator complex"/>
    <property type="evidence" value="ECO:0007669"/>
    <property type="project" value="TreeGrafter"/>
</dbReference>
<dbReference type="InterPro" id="IPR050946">
    <property type="entry name" value="AP-1_TF_bZIP"/>
</dbReference>
<feature type="region of interest" description="Disordered" evidence="10">
    <location>
        <begin position="188"/>
        <end position="212"/>
    </location>
</feature>
<dbReference type="OMA" id="IDHTPMF"/>
<comment type="similarity">
    <text evidence="8">Belongs to the bZIP family. GCN4 subfamily.</text>
</comment>
<dbReference type="STRING" id="619300.G3AMH4"/>
<proteinExistence type="inferred from homology"/>
<dbReference type="GeneID" id="18873257"/>
<evidence type="ECO:0000256" key="5">
    <source>
        <dbReference type="ARBA" id="ARBA00023159"/>
    </source>
</evidence>
<dbReference type="GO" id="GO:0001080">
    <property type="term" value="P:nitrogen catabolite activation of transcription from RNA polymerase II promoter"/>
    <property type="evidence" value="ECO:0007669"/>
    <property type="project" value="TreeGrafter"/>
</dbReference>
<dbReference type="InterPro" id="IPR046347">
    <property type="entry name" value="bZIP_sf"/>
</dbReference>
<keyword evidence="6" id="KW-0804">Transcription</keyword>
<name>G3AMH4_SPAPN</name>
<keyword evidence="7" id="KW-0539">Nucleus</keyword>
<dbReference type="FunCoup" id="G3AMH4">
    <property type="interactions" value="3544"/>
</dbReference>
<evidence type="ECO:0000256" key="7">
    <source>
        <dbReference type="ARBA" id="ARBA00023242"/>
    </source>
</evidence>
<evidence type="ECO:0000313" key="12">
    <source>
        <dbReference type="EMBL" id="EGW32826.1"/>
    </source>
</evidence>
<dbReference type="AlphaFoldDB" id="G3AMH4"/>
<dbReference type="SUPFAM" id="SSF57959">
    <property type="entry name" value="Leucine zipper domain"/>
    <property type="match status" value="1"/>
</dbReference>
<dbReference type="GO" id="GO:0008652">
    <property type="term" value="P:amino acid biosynthetic process"/>
    <property type="evidence" value="ECO:0007669"/>
    <property type="project" value="UniProtKB-KW"/>
</dbReference>
<dbReference type="OrthoDB" id="5419235at2759"/>
<evidence type="ECO:0000256" key="8">
    <source>
        <dbReference type="ARBA" id="ARBA00061302"/>
    </source>
</evidence>
<dbReference type="HOGENOM" id="CLU_068501_0_0_1"/>
<evidence type="ECO:0000256" key="10">
    <source>
        <dbReference type="SAM" id="MobiDB-lite"/>
    </source>
</evidence>
<protein>
    <submittedName>
        <fullName evidence="12">Uncharacterized protein GCN4</fullName>
    </submittedName>
</protein>
<dbReference type="PROSITE" id="PS00036">
    <property type="entry name" value="BZIP_BASIC"/>
    <property type="match status" value="1"/>
</dbReference>
<dbReference type="FunFam" id="3.30.160.60:FF:001491">
    <property type="entry name" value="Cross-pathway control protein A"/>
    <property type="match status" value="1"/>
</dbReference>
<dbReference type="SMART" id="SM00338">
    <property type="entry name" value="BRLZ"/>
    <property type="match status" value="1"/>
</dbReference>
<dbReference type="GO" id="GO:0000978">
    <property type="term" value="F:RNA polymerase II cis-regulatory region sequence-specific DNA binding"/>
    <property type="evidence" value="ECO:0007669"/>
    <property type="project" value="TreeGrafter"/>
</dbReference>
<evidence type="ECO:0000256" key="1">
    <source>
        <dbReference type="ARBA" id="ARBA00004123"/>
    </source>
</evidence>
<dbReference type="PANTHER" id="PTHR11462:SF35">
    <property type="entry name" value="TRANSCRIPTION FACTOR JRA"/>
    <property type="match status" value="1"/>
</dbReference>
<dbReference type="RefSeq" id="XP_007374341.1">
    <property type="nucleotide sequence ID" value="XM_007374279.1"/>
</dbReference>
<dbReference type="GO" id="GO:1903833">
    <property type="term" value="P:positive regulation of cellular response to amino acid starvation"/>
    <property type="evidence" value="ECO:0007669"/>
    <property type="project" value="TreeGrafter"/>
</dbReference>
<evidence type="ECO:0000256" key="3">
    <source>
        <dbReference type="ARBA" id="ARBA00023015"/>
    </source>
</evidence>
<feature type="coiled-coil region" evidence="9">
    <location>
        <begin position="259"/>
        <end position="293"/>
    </location>
</feature>
<dbReference type="PROSITE" id="PS50217">
    <property type="entry name" value="BZIP"/>
    <property type="match status" value="1"/>
</dbReference>
<accession>G3AMH4</accession>
<evidence type="ECO:0000256" key="9">
    <source>
        <dbReference type="SAM" id="Coils"/>
    </source>
</evidence>
<evidence type="ECO:0000256" key="4">
    <source>
        <dbReference type="ARBA" id="ARBA00023125"/>
    </source>
</evidence>
<dbReference type="CDD" id="cd12193">
    <property type="entry name" value="bZIP_GCN4"/>
    <property type="match status" value="1"/>
</dbReference>
<dbReference type="CDD" id="cd12192">
    <property type="entry name" value="GCN4_cent"/>
    <property type="match status" value="1"/>
</dbReference>
<keyword evidence="13" id="KW-1185">Reference proteome</keyword>
<dbReference type="Proteomes" id="UP000000709">
    <property type="component" value="Unassembled WGS sequence"/>
</dbReference>
<feature type="compositionally biased region" description="Low complexity" evidence="10">
    <location>
        <begin position="143"/>
        <end position="156"/>
    </location>
</feature>
<gene>
    <name evidence="12" type="primary">GCN4</name>
    <name evidence="12" type="ORF">SPAPADRAFT_60169</name>
</gene>
<keyword evidence="9" id="KW-0175">Coiled coil</keyword>
<dbReference type="PANTHER" id="PTHR11462">
    <property type="entry name" value="JUN TRANSCRIPTION FACTOR-RELATED"/>
    <property type="match status" value="1"/>
</dbReference>
<sequence length="301" mass="32955">MSATTPMLFEDSLFESQILIASDEHTTNDVVVPATKQIHVEPELGSALPMERKPGPASPMPIHSSVLDSVFSCTMDELENTPMFDELDLIVDGSKVNTKDDWVSLFGAVTSTNDEPLLSLDDLGAIDDEEIVPRDEAFNSDATVSAESANTTATSSPGVAPSTTATSMTIGSKRRFTEVEESFEFSVPNQLFTPNPSSTLPTPLLDSKKKSTSSKVDHLGCVTYSKKSRSQPLQPVVADSSDPVSLKRAKNTEAARRSRARKMERMTQLETRVEELIDEKTGLEQEVLRLRELLTKNGIQY</sequence>
<keyword evidence="4" id="KW-0238">DNA-binding</keyword>
<evidence type="ECO:0000256" key="2">
    <source>
        <dbReference type="ARBA" id="ARBA00022605"/>
    </source>
</evidence>
<dbReference type="eggNOG" id="KOG0837">
    <property type="taxonomic scope" value="Eukaryota"/>
</dbReference>
<dbReference type="GO" id="GO:0005634">
    <property type="term" value="C:nucleus"/>
    <property type="evidence" value="ECO:0007669"/>
    <property type="project" value="UniProtKB-SubCell"/>
</dbReference>
<keyword evidence="3" id="KW-0805">Transcription regulation</keyword>
<feature type="compositionally biased region" description="Low complexity" evidence="10">
    <location>
        <begin position="193"/>
        <end position="205"/>
    </location>
</feature>
<dbReference type="GO" id="GO:0000981">
    <property type="term" value="F:DNA-binding transcription factor activity, RNA polymerase II-specific"/>
    <property type="evidence" value="ECO:0007669"/>
    <property type="project" value="TreeGrafter"/>
</dbReference>
<dbReference type="Gene3D" id="3.30.160.60">
    <property type="entry name" value="Classic Zinc Finger"/>
    <property type="match status" value="1"/>
</dbReference>